<accession>A0A6L7EVV2</accession>
<gene>
    <name evidence="1" type="ORF">GRQ65_18410</name>
</gene>
<proteinExistence type="predicted"/>
<evidence type="ECO:0000313" key="1">
    <source>
        <dbReference type="EMBL" id="MXG91523.1"/>
    </source>
</evidence>
<evidence type="ECO:0000313" key="2">
    <source>
        <dbReference type="Proteomes" id="UP000473325"/>
    </source>
</evidence>
<dbReference type="AlphaFoldDB" id="A0A6L7EVV2"/>
<reference evidence="1 2" key="1">
    <citation type="submission" date="2019-12" db="EMBL/GenBank/DDBJ databases">
        <authorList>
            <person name="Kun Z."/>
        </authorList>
    </citation>
    <scope>NUCLEOTIDE SEQUENCE [LARGE SCALE GENOMIC DNA]</scope>
    <source>
        <strain evidence="1 2">YIM 123512</strain>
    </source>
</reference>
<dbReference type="EMBL" id="WUEK01000013">
    <property type="protein sequence ID" value="MXG91523.1"/>
    <property type="molecule type" value="Genomic_DNA"/>
</dbReference>
<dbReference type="InterPro" id="IPR029068">
    <property type="entry name" value="Glyas_Bleomycin-R_OHBP_Dase"/>
</dbReference>
<name>A0A6L7EVV2_9ACTN</name>
<organism evidence="1 2">
    <name type="scientific">Nocardioides flavescens</name>
    <dbReference type="NCBI Taxonomy" id="2691959"/>
    <lineage>
        <taxon>Bacteria</taxon>
        <taxon>Bacillati</taxon>
        <taxon>Actinomycetota</taxon>
        <taxon>Actinomycetes</taxon>
        <taxon>Propionibacteriales</taxon>
        <taxon>Nocardioidaceae</taxon>
        <taxon>Nocardioides</taxon>
    </lineage>
</organism>
<protein>
    <submittedName>
        <fullName evidence="1">Uncharacterized protein</fullName>
    </submittedName>
</protein>
<dbReference type="Gene3D" id="3.10.180.10">
    <property type="entry name" value="2,3-Dihydroxybiphenyl 1,2-Dioxygenase, domain 1"/>
    <property type="match status" value="1"/>
</dbReference>
<keyword evidence="2" id="KW-1185">Reference proteome</keyword>
<dbReference type="Proteomes" id="UP000473325">
    <property type="component" value="Unassembled WGS sequence"/>
</dbReference>
<dbReference type="RefSeq" id="WP_160879453.1">
    <property type="nucleotide sequence ID" value="NZ_WUEK01000013.1"/>
</dbReference>
<comment type="caution">
    <text evidence="1">The sequence shown here is derived from an EMBL/GenBank/DDBJ whole genome shotgun (WGS) entry which is preliminary data.</text>
</comment>
<sequence>MTGPRWTSAVVDGRSGVLLELHVDDVGRAIVHATEAGAVLLDRGERAVLRSPAGVTFHLVAAAPDEPRATSAVAARISVPSRSANAELSFWDRVKPSEIRGLDLVVERDPDATEARVELV</sequence>